<evidence type="ECO:0000259" key="4">
    <source>
        <dbReference type="PROSITE" id="PS51831"/>
    </source>
</evidence>
<accession>A0ABT8B2Q5</accession>
<dbReference type="PROSITE" id="PS50110">
    <property type="entry name" value="RESPONSE_REGULATORY"/>
    <property type="match status" value="1"/>
</dbReference>
<feature type="coiled-coil region" evidence="2">
    <location>
        <begin position="136"/>
        <end position="174"/>
    </location>
</feature>
<dbReference type="InterPro" id="IPR052020">
    <property type="entry name" value="Cyclic_di-GMP/3'3'-cGAMP_PDE"/>
</dbReference>
<dbReference type="Pfam" id="PF13487">
    <property type="entry name" value="HD_5"/>
    <property type="match status" value="1"/>
</dbReference>
<dbReference type="NCBIfam" id="TIGR00277">
    <property type="entry name" value="HDIG"/>
    <property type="match status" value="1"/>
</dbReference>
<reference evidence="6" key="1">
    <citation type="journal article" date="2014" name="Int. J. Syst. Evol. Microbiol.">
        <title>Complete genome of a new Firmicutes species belonging to the dominant human colonic microbiota ('Ruminococcus bicirculans') reveals two chromosomes and a selective capacity to utilize plant glucans.</title>
        <authorList>
            <consortium name="NISC Comparative Sequencing Program"/>
            <person name="Wegmann U."/>
            <person name="Louis P."/>
            <person name="Goesmann A."/>
            <person name="Henrissat B."/>
            <person name="Duncan S.H."/>
            <person name="Flint H.J."/>
        </authorList>
    </citation>
    <scope>NUCLEOTIDE SEQUENCE</scope>
    <source>
        <strain evidence="6">CECT 7703</strain>
    </source>
</reference>
<dbReference type="InterPro" id="IPR006674">
    <property type="entry name" value="HD_domain"/>
</dbReference>
<evidence type="ECO:0000313" key="6">
    <source>
        <dbReference type="EMBL" id="MDN3576532.1"/>
    </source>
</evidence>
<dbReference type="PANTHER" id="PTHR45228:SF8">
    <property type="entry name" value="TWO-COMPONENT RESPONSE REGULATOR-RELATED"/>
    <property type="match status" value="1"/>
</dbReference>
<proteinExistence type="predicted"/>
<feature type="domain" description="HD" evidence="4">
    <location>
        <begin position="204"/>
        <end position="327"/>
    </location>
</feature>
<dbReference type="SUPFAM" id="SSF109604">
    <property type="entry name" value="HD-domain/PDEase-like"/>
    <property type="match status" value="1"/>
</dbReference>
<dbReference type="SUPFAM" id="SSF52172">
    <property type="entry name" value="CheY-like"/>
    <property type="match status" value="1"/>
</dbReference>
<dbReference type="InterPro" id="IPR037522">
    <property type="entry name" value="HD_GYP_dom"/>
</dbReference>
<name>A0ABT8B2Q5_9NEIS</name>
<dbReference type="InterPro" id="IPR003607">
    <property type="entry name" value="HD/PDEase_dom"/>
</dbReference>
<keyword evidence="1" id="KW-0597">Phosphoprotein</keyword>
<dbReference type="RefSeq" id="WP_290332093.1">
    <property type="nucleotide sequence ID" value="NZ_JAUFPU010000005.1"/>
</dbReference>
<reference evidence="6" key="2">
    <citation type="submission" date="2023-06" db="EMBL/GenBank/DDBJ databases">
        <authorList>
            <person name="Lucena T."/>
            <person name="Sun Q."/>
        </authorList>
    </citation>
    <scope>NUCLEOTIDE SEQUENCE</scope>
    <source>
        <strain evidence="6">CECT 7703</strain>
    </source>
</reference>
<dbReference type="PROSITE" id="PS51832">
    <property type="entry name" value="HD_GYP"/>
    <property type="match status" value="1"/>
</dbReference>
<feature type="modified residue" description="4-aspartylphosphate" evidence="1">
    <location>
        <position position="68"/>
    </location>
</feature>
<dbReference type="SMART" id="SM00448">
    <property type="entry name" value="REC"/>
    <property type="match status" value="1"/>
</dbReference>
<evidence type="ECO:0000313" key="7">
    <source>
        <dbReference type="Proteomes" id="UP001180081"/>
    </source>
</evidence>
<dbReference type="CDD" id="cd00077">
    <property type="entry name" value="HDc"/>
    <property type="match status" value="1"/>
</dbReference>
<dbReference type="Pfam" id="PF00072">
    <property type="entry name" value="Response_reg"/>
    <property type="match status" value="1"/>
</dbReference>
<evidence type="ECO:0000256" key="2">
    <source>
        <dbReference type="SAM" id="Coils"/>
    </source>
</evidence>
<feature type="domain" description="HD-GYP" evidence="5">
    <location>
        <begin position="182"/>
        <end position="378"/>
    </location>
</feature>
<dbReference type="InterPro" id="IPR011006">
    <property type="entry name" value="CheY-like_superfamily"/>
</dbReference>
<evidence type="ECO:0000259" key="5">
    <source>
        <dbReference type="PROSITE" id="PS51832"/>
    </source>
</evidence>
<gene>
    <name evidence="6" type="ORF">QWZ03_07105</name>
</gene>
<dbReference type="PANTHER" id="PTHR45228">
    <property type="entry name" value="CYCLIC DI-GMP PHOSPHODIESTERASE TM_0186-RELATED"/>
    <property type="match status" value="1"/>
</dbReference>
<feature type="domain" description="Response regulatory" evidence="3">
    <location>
        <begin position="19"/>
        <end position="134"/>
    </location>
</feature>
<dbReference type="EMBL" id="JAUFPU010000005">
    <property type="protein sequence ID" value="MDN3576532.1"/>
    <property type="molecule type" value="Genomic_DNA"/>
</dbReference>
<keyword evidence="7" id="KW-1185">Reference proteome</keyword>
<organism evidence="6 7">
    <name type="scientific">Chitinimonas viridis</name>
    <dbReference type="NCBI Taxonomy" id="664880"/>
    <lineage>
        <taxon>Bacteria</taxon>
        <taxon>Pseudomonadati</taxon>
        <taxon>Pseudomonadota</taxon>
        <taxon>Betaproteobacteria</taxon>
        <taxon>Neisseriales</taxon>
        <taxon>Chitinibacteraceae</taxon>
        <taxon>Chitinimonas</taxon>
    </lineage>
</organism>
<evidence type="ECO:0000256" key="1">
    <source>
        <dbReference type="PROSITE-ProRule" id="PRU00169"/>
    </source>
</evidence>
<dbReference type="Gene3D" id="3.40.50.2300">
    <property type="match status" value="1"/>
</dbReference>
<keyword evidence="2" id="KW-0175">Coiled coil</keyword>
<dbReference type="InterPro" id="IPR001789">
    <property type="entry name" value="Sig_transdc_resp-reg_receiver"/>
</dbReference>
<dbReference type="PROSITE" id="PS51831">
    <property type="entry name" value="HD"/>
    <property type="match status" value="1"/>
</dbReference>
<dbReference type="CDD" id="cd17569">
    <property type="entry name" value="REC_HupR-like"/>
    <property type="match status" value="1"/>
</dbReference>
<dbReference type="Gene3D" id="1.10.3210.10">
    <property type="entry name" value="Hypothetical protein af1432"/>
    <property type="match status" value="1"/>
</dbReference>
<protein>
    <submittedName>
        <fullName evidence="6">Response regulator</fullName>
    </submittedName>
</protein>
<sequence length="442" mass="49485">MDANVQPDTPAAVSGRRPVILFVDDEANILSAMRRLFRSADYEVATAGSGREALAYLEQHPVDMVVSDMRMPEQSGAELLCIVKERWPDTLRIILTGYADMTDTMRAINRGEIYRYLLKPWQDDEFVAVVRDALVVKSLRDEKARLEQLVRQQNRELEQKVKERTAELQKAMGLLSNAHDSLKKSFVTSIKVFTSLIEMRGGSIGGHSRRVADLAKQLARHMGLSDADAQEIMVAGLLHDIGKLGLPDKLIQTPYVLLSPTERAEYEKHTVNGQAALMALEQLQKAALLIRHHHERFDGKGYPDGLAMEQIPMGARILALANDFDSLQSGTLEEHALSRDDAYKSIIAHAGKRYDPAVVEAFTTLLGNTLAEPIRVEMAMRSSELKPGMVLARDLSTQAGMLLLAKDYPLDERLIEQIYSFERSARQPLPIYIYKPEEPAPQ</sequence>
<comment type="caution">
    <text evidence="6">The sequence shown here is derived from an EMBL/GenBank/DDBJ whole genome shotgun (WGS) entry which is preliminary data.</text>
</comment>
<dbReference type="Proteomes" id="UP001180081">
    <property type="component" value="Unassembled WGS sequence"/>
</dbReference>
<dbReference type="SMART" id="SM00471">
    <property type="entry name" value="HDc"/>
    <property type="match status" value="1"/>
</dbReference>
<evidence type="ECO:0000259" key="3">
    <source>
        <dbReference type="PROSITE" id="PS50110"/>
    </source>
</evidence>
<dbReference type="InterPro" id="IPR006675">
    <property type="entry name" value="HDIG_dom"/>
</dbReference>